<dbReference type="PATRIC" id="fig|1202724.3.peg.1193"/>
<evidence type="ECO:0000256" key="1">
    <source>
        <dbReference type="ARBA" id="ARBA00004651"/>
    </source>
</evidence>
<evidence type="ECO:0000313" key="10">
    <source>
        <dbReference type="Proteomes" id="UP000037755"/>
    </source>
</evidence>
<feature type="transmembrane region" description="Helical" evidence="6">
    <location>
        <begin position="338"/>
        <end position="359"/>
    </location>
</feature>
<organism evidence="9 10">
    <name type="scientific">Flavobacterium akiainvivens</name>
    <dbReference type="NCBI Taxonomy" id="1202724"/>
    <lineage>
        <taxon>Bacteria</taxon>
        <taxon>Pseudomonadati</taxon>
        <taxon>Bacteroidota</taxon>
        <taxon>Flavobacteriia</taxon>
        <taxon>Flavobacteriales</taxon>
        <taxon>Flavobacteriaceae</taxon>
        <taxon>Flavobacterium</taxon>
    </lineage>
</organism>
<dbReference type="OrthoDB" id="8740261at2"/>
<evidence type="ECO:0000259" key="7">
    <source>
        <dbReference type="Pfam" id="PF02687"/>
    </source>
</evidence>
<keyword evidence="10" id="KW-1185">Reference proteome</keyword>
<dbReference type="GO" id="GO:0022857">
    <property type="term" value="F:transmembrane transporter activity"/>
    <property type="evidence" value="ECO:0007669"/>
    <property type="project" value="TreeGrafter"/>
</dbReference>
<feature type="domain" description="MacB-like periplasmic core" evidence="8">
    <location>
        <begin position="434"/>
        <end position="647"/>
    </location>
</feature>
<dbReference type="RefSeq" id="WP_054406797.1">
    <property type="nucleotide sequence ID" value="NZ_FOYA01000003.1"/>
</dbReference>
<feature type="transmembrane region" description="Helical" evidence="6">
    <location>
        <begin position="768"/>
        <end position="787"/>
    </location>
</feature>
<feature type="transmembrane region" description="Helical" evidence="6">
    <location>
        <begin position="21"/>
        <end position="41"/>
    </location>
</feature>
<dbReference type="Pfam" id="PF12704">
    <property type="entry name" value="MacB_PCD"/>
    <property type="match status" value="2"/>
</dbReference>
<dbReference type="PANTHER" id="PTHR30572">
    <property type="entry name" value="MEMBRANE COMPONENT OF TRANSPORTER-RELATED"/>
    <property type="match status" value="1"/>
</dbReference>
<evidence type="ECO:0000256" key="5">
    <source>
        <dbReference type="ARBA" id="ARBA00023136"/>
    </source>
</evidence>
<sequence length="805" mass="91385">MLKNWIKIFWYNVKANTFFTVLNTFGLSLGIAGLVFALLYWNDEHSYNAWNPEKDKVYQVINNLGNDMIWATSVAPLGPHLDNIPEIEQHCYTRLFYFDEIIKYGQKREQIKILDVQKNFFAFFPFEFVKGNGTTAIQDDASIALEEGVAQRLFGNEDPMGKWMQYGTGKFLVRGVYRIPGNSSLKPLAVTNLIEPQLKQNLDQWGNFNFGLFVKLKNPAQADLVKKKIDNVFLEYRTKRDAKEAGISLEEYIKRSGSTTVILEPLATARLHSLVEGYPEGRGNYQFLLIMLGLSVLILILSIVNYINLATANTVKRAKEIGVRKIMGADKANIVKQFIFETFLTTTIALLLALVIVELGLPFYNSFLHKSLELKSAEFFMQLLAVLVVVIVLAGIFPALYVSNFKTLMVLKGNFSRSKNGIWLRNAMLVLQFAIAAFFITGSYIVYQQVSYMSHKDLGLKGDQVIDVTYRGQRPQPDDPSQIYAHYETIRDEVLKIKGVQSVSAGAFSLGTGAGSTSGFAYKDHHVQGQNMAVDFDFLDMMQIKLTQGRGLSANFSSDTINGMLINETAMKMMREKDPIGKKIDWNGEKLNIVGVVKDFHMFGPHEKIPPMSFFHFKTIDWMSYNLNHIYIKIDPADMEGTLKALDAFWTTKVDTEYPFSYDFVDKNFARTYENYVQQRNLFSLLNGVVIFIALFGLFALASYTIQRRMKEIAIRKTLGAGTATLLKELSKQYVVYCIIGFLIALAPAWMLLNKWLENFAFRITISAWPFVVGFVALLMLTLAVVLGKAYKATRVDVLKYLKYE</sequence>
<protein>
    <submittedName>
        <fullName evidence="9">Multidrug ABC transporter substrate-binding protein</fullName>
    </submittedName>
</protein>
<keyword evidence="5 6" id="KW-0472">Membrane</keyword>
<feature type="transmembrane region" description="Helical" evidence="6">
    <location>
        <begin position="423"/>
        <end position="447"/>
    </location>
</feature>
<feature type="domain" description="MacB-like periplasmic core" evidence="8">
    <location>
        <begin position="20"/>
        <end position="231"/>
    </location>
</feature>
<dbReference type="PANTHER" id="PTHR30572:SF18">
    <property type="entry name" value="ABC-TYPE MACROLIDE FAMILY EXPORT SYSTEM PERMEASE COMPONENT 2"/>
    <property type="match status" value="1"/>
</dbReference>
<dbReference type="STRING" id="1202724.AM493_05760"/>
<name>A0A0M8MC08_9FLAO</name>
<evidence type="ECO:0000256" key="3">
    <source>
        <dbReference type="ARBA" id="ARBA00022692"/>
    </source>
</evidence>
<dbReference type="AlphaFoldDB" id="A0A0M8MC08"/>
<keyword evidence="2" id="KW-1003">Cell membrane</keyword>
<dbReference type="InterPro" id="IPR025857">
    <property type="entry name" value="MacB_PCD"/>
</dbReference>
<evidence type="ECO:0000256" key="4">
    <source>
        <dbReference type="ARBA" id="ARBA00022989"/>
    </source>
</evidence>
<dbReference type="GO" id="GO:0005886">
    <property type="term" value="C:plasma membrane"/>
    <property type="evidence" value="ECO:0007669"/>
    <property type="project" value="UniProtKB-SubCell"/>
</dbReference>
<comment type="subcellular location">
    <subcellularLocation>
        <location evidence="1">Cell membrane</location>
        <topology evidence="1">Multi-pass membrane protein</topology>
    </subcellularLocation>
</comment>
<gene>
    <name evidence="9" type="ORF">AM493_05760</name>
</gene>
<evidence type="ECO:0000256" key="6">
    <source>
        <dbReference type="SAM" id="Phobius"/>
    </source>
</evidence>
<feature type="domain" description="ABC3 transporter permease C-terminal" evidence="7">
    <location>
        <begin position="687"/>
        <end position="796"/>
    </location>
</feature>
<reference evidence="9 10" key="1">
    <citation type="submission" date="2015-08" db="EMBL/GenBank/DDBJ databases">
        <title>Whole genome sequence of Flavobacterium akiainvivens IK-1T, from decaying Wikstroemia oahuensis, an endemic Hawaiian shrub.</title>
        <authorList>
            <person name="Wan X."/>
            <person name="Hou S."/>
            <person name="Saito J."/>
            <person name="Donachie S."/>
        </authorList>
    </citation>
    <scope>NUCLEOTIDE SEQUENCE [LARGE SCALE GENOMIC DNA]</scope>
    <source>
        <strain evidence="9 10">IK-1</strain>
    </source>
</reference>
<accession>A0A0M8MC08</accession>
<keyword evidence="3 6" id="KW-0812">Transmembrane</keyword>
<feature type="transmembrane region" description="Helical" evidence="6">
    <location>
        <begin position="734"/>
        <end position="753"/>
    </location>
</feature>
<evidence type="ECO:0000256" key="2">
    <source>
        <dbReference type="ARBA" id="ARBA00022475"/>
    </source>
</evidence>
<evidence type="ECO:0000313" key="9">
    <source>
        <dbReference type="EMBL" id="KOS05594.1"/>
    </source>
</evidence>
<dbReference type="Pfam" id="PF02687">
    <property type="entry name" value="FtsX"/>
    <property type="match status" value="2"/>
</dbReference>
<dbReference type="EMBL" id="LIYD01000005">
    <property type="protein sequence ID" value="KOS05594.1"/>
    <property type="molecule type" value="Genomic_DNA"/>
</dbReference>
<dbReference type="InterPro" id="IPR050250">
    <property type="entry name" value="Macrolide_Exporter_MacB"/>
</dbReference>
<evidence type="ECO:0000259" key="8">
    <source>
        <dbReference type="Pfam" id="PF12704"/>
    </source>
</evidence>
<keyword evidence="4 6" id="KW-1133">Transmembrane helix</keyword>
<feature type="transmembrane region" description="Helical" evidence="6">
    <location>
        <begin position="287"/>
        <end position="309"/>
    </location>
</feature>
<dbReference type="Proteomes" id="UP000037755">
    <property type="component" value="Unassembled WGS sequence"/>
</dbReference>
<feature type="domain" description="ABC3 transporter permease C-terminal" evidence="7">
    <location>
        <begin position="294"/>
        <end position="404"/>
    </location>
</feature>
<comment type="caution">
    <text evidence="9">The sequence shown here is derived from an EMBL/GenBank/DDBJ whole genome shotgun (WGS) entry which is preliminary data.</text>
</comment>
<proteinExistence type="predicted"/>
<feature type="transmembrane region" description="Helical" evidence="6">
    <location>
        <begin position="379"/>
        <end position="402"/>
    </location>
</feature>
<feature type="transmembrane region" description="Helical" evidence="6">
    <location>
        <begin position="682"/>
        <end position="706"/>
    </location>
</feature>
<dbReference type="InterPro" id="IPR003838">
    <property type="entry name" value="ABC3_permease_C"/>
</dbReference>